<evidence type="ECO:0000313" key="4">
    <source>
        <dbReference type="Proteomes" id="UP000256601"/>
    </source>
</evidence>
<protein>
    <submittedName>
        <fullName evidence="1">Uncharacterized protein</fullName>
    </submittedName>
</protein>
<sequence length="163" mass="17934">MLRTDLVTRSFLFLSLLDMQSEDSCDAMSGGKKRSFFGWEACGNCYGSFVFLSQKAAHPADQGSSVLAHELDLVSIKACMYPTMKNHPRAAYITPVSEPTDGCLINEKMFRCAGLRHLDRREKNSSSAALYGHVTLLSHPDFPTTCKCACVMLGALTARMVAR</sequence>
<name>A0A1D8NKM2_YARLL</name>
<organism evidence="1 3">
    <name type="scientific">Yarrowia lipolytica</name>
    <name type="common">Candida lipolytica</name>
    <dbReference type="NCBI Taxonomy" id="4952"/>
    <lineage>
        <taxon>Eukaryota</taxon>
        <taxon>Fungi</taxon>
        <taxon>Dikarya</taxon>
        <taxon>Ascomycota</taxon>
        <taxon>Saccharomycotina</taxon>
        <taxon>Dipodascomycetes</taxon>
        <taxon>Dipodascales</taxon>
        <taxon>Dipodascales incertae sedis</taxon>
        <taxon>Yarrowia</taxon>
    </lineage>
</organism>
<dbReference type="VEuPathDB" id="FungiDB:YALI1_E35870g"/>
<evidence type="ECO:0000313" key="3">
    <source>
        <dbReference type="Proteomes" id="UP000182444"/>
    </source>
</evidence>
<dbReference type="EMBL" id="CP017557">
    <property type="protein sequence ID" value="AOW06181.1"/>
    <property type="molecule type" value="Genomic_DNA"/>
</dbReference>
<gene>
    <name evidence="2" type="ORF">B0I71DRAFT_127860</name>
    <name evidence="1" type="ORF">YALI1_E35870g</name>
</gene>
<dbReference type="Proteomes" id="UP000256601">
    <property type="component" value="Unassembled WGS sequence"/>
</dbReference>
<dbReference type="Proteomes" id="UP000182444">
    <property type="component" value="Chromosome 1E"/>
</dbReference>
<evidence type="ECO:0000313" key="1">
    <source>
        <dbReference type="EMBL" id="AOW06181.1"/>
    </source>
</evidence>
<evidence type="ECO:0000313" key="2">
    <source>
        <dbReference type="EMBL" id="RDW28115.1"/>
    </source>
</evidence>
<reference evidence="1 3" key="1">
    <citation type="journal article" date="2016" name="PLoS ONE">
        <title>Sequence Assembly of Yarrowia lipolytica Strain W29/CLIB89 Shows Transposable Element Diversity.</title>
        <authorList>
            <person name="Magnan C."/>
            <person name="Yu J."/>
            <person name="Chang I."/>
            <person name="Jahn E."/>
            <person name="Kanomata Y."/>
            <person name="Wu J."/>
            <person name="Zeller M."/>
            <person name="Oakes M."/>
            <person name="Baldi P."/>
            <person name="Sandmeyer S."/>
        </authorList>
    </citation>
    <scope>NUCLEOTIDE SEQUENCE [LARGE SCALE GENOMIC DNA]</scope>
    <source>
        <strain evidence="1">CLIB89</strain>
        <strain evidence="3">CLIB89(W29)</strain>
    </source>
</reference>
<accession>A0A1D8NKM2</accession>
<reference evidence="2 4" key="2">
    <citation type="submission" date="2018-07" db="EMBL/GenBank/DDBJ databases">
        <title>Draft Genome Assemblies for Five Robust Yarrowia lipolytica Strains Exhibiting High Lipid Production and Pentose Sugar Utilization and Sugar Alcohol Secretion from Undetoxified Lignocellulosic Biomass Hydrolysates.</title>
        <authorList>
            <consortium name="DOE Joint Genome Institute"/>
            <person name="Walker C."/>
            <person name="Ryu S."/>
            <person name="Na H."/>
            <person name="Zane M."/>
            <person name="LaButti K."/>
            <person name="Lipzen A."/>
            <person name="Haridas S."/>
            <person name="Barry K."/>
            <person name="Grigoriev I.V."/>
            <person name="Quarterman J."/>
            <person name="Slininger P."/>
            <person name="Dien B."/>
            <person name="Trinh C.T."/>
        </authorList>
    </citation>
    <scope>NUCLEOTIDE SEQUENCE [LARGE SCALE GENOMIC DNA]</scope>
    <source>
        <strain evidence="2 4">YB392</strain>
    </source>
</reference>
<proteinExistence type="predicted"/>
<dbReference type="AlphaFoldDB" id="A0A1D8NKM2"/>
<dbReference type="EMBL" id="KZ858955">
    <property type="protein sequence ID" value="RDW28115.1"/>
    <property type="molecule type" value="Genomic_DNA"/>
</dbReference>